<keyword evidence="2" id="KW-0808">Transferase</keyword>
<organism evidence="4 5">
    <name type="scientific">Heracleum sosnowskyi</name>
    <dbReference type="NCBI Taxonomy" id="360622"/>
    <lineage>
        <taxon>Eukaryota</taxon>
        <taxon>Viridiplantae</taxon>
        <taxon>Streptophyta</taxon>
        <taxon>Embryophyta</taxon>
        <taxon>Tracheophyta</taxon>
        <taxon>Spermatophyta</taxon>
        <taxon>Magnoliopsida</taxon>
        <taxon>eudicotyledons</taxon>
        <taxon>Gunneridae</taxon>
        <taxon>Pentapetalae</taxon>
        <taxon>asterids</taxon>
        <taxon>campanulids</taxon>
        <taxon>Apiales</taxon>
        <taxon>Apiaceae</taxon>
        <taxon>Apioideae</taxon>
        <taxon>apioid superclade</taxon>
        <taxon>Tordylieae</taxon>
        <taxon>Tordyliinae</taxon>
        <taxon>Heracleum</taxon>
    </lineage>
</organism>
<keyword evidence="1" id="KW-0489">Methyltransferase</keyword>
<dbReference type="PANTHER" id="PTHR45875:SF1">
    <property type="entry name" value="METHYLTRANSFERASE N6AMT1"/>
    <property type="match status" value="1"/>
</dbReference>
<name>A0AAD8JKJ7_9APIA</name>
<evidence type="ECO:0000313" key="5">
    <source>
        <dbReference type="Proteomes" id="UP001237642"/>
    </source>
</evidence>
<proteinExistence type="predicted"/>
<protein>
    <submittedName>
        <fullName evidence="4">Uncharacterized protein</fullName>
    </submittedName>
</protein>
<dbReference type="GO" id="GO:0032259">
    <property type="term" value="P:methylation"/>
    <property type="evidence" value="ECO:0007669"/>
    <property type="project" value="UniProtKB-KW"/>
</dbReference>
<dbReference type="GO" id="GO:0008276">
    <property type="term" value="F:protein methyltransferase activity"/>
    <property type="evidence" value="ECO:0007669"/>
    <property type="project" value="TreeGrafter"/>
</dbReference>
<evidence type="ECO:0000256" key="3">
    <source>
        <dbReference type="ARBA" id="ARBA00022691"/>
    </source>
</evidence>
<dbReference type="PANTHER" id="PTHR45875">
    <property type="entry name" value="METHYLTRANSFERASE N6AMT1"/>
    <property type="match status" value="1"/>
</dbReference>
<evidence type="ECO:0000256" key="1">
    <source>
        <dbReference type="ARBA" id="ARBA00022603"/>
    </source>
</evidence>
<keyword evidence="3" id="KW-0949">S-adenosyl-L-methionine</keyword>
<comment type="caution">
    <text evidence="4">The sequence shown here is derived from an EMBL/GenBank/DDBJ whole genome shotgun (WGS) entry which is preliminary data.</text>
</comment>
<dbReference type="InterPro" id="IPR052190">
    <property type="entry name" value="Euk-Arch_PrmC-MTase"/>
</dbReference>
<dbReference type="EMBL" id="JAUIZM010000001">
    <property type="protein sequence ID" value="KAK1404321.1"/>
    <property type="molecule type" value="Genomic_DNA"/>
</dbReference>
<dbReference type="GO" id="GO:0008757">
    <property type="term" value="F:S-adenosylmethionine-dependent methyltransferase activity"/>
    <property type="evidence" value="ECO:0007669"/>
    <property type="project" value="TreeGrafter"/>
</dbReference>
<dbReference type="GO" id="GO:0035657">
    <property type="term" value="C:eRF1 methyltransferase complex"/>
    <property type="evidence" value="ECO:0007669"/>
    <property type="project" value="TreeGrafter"/>
</dbReference>
<evidence type="ECO:0000313" key="4">
    <source>
        <dbReference type="EMBL" id="KAK1404321.1"/>
    </source>
</evidence>
<sequence>MATDINPCAIQVTSETLGAHGVFAGLTRTDIASGLDVRLEGIASSGAGGENGRRVIDKILHVADNLLSEKGWLYMVLLTPQKYELDLCRFLFNAEMFLVLQGHVLGTCLPLGPAVELLYQIHFAPRNGTGVIIIYPTRELAIQILSGMKKWDYGVDQILLLHCCFKNAFYPHSFTLQFDGVPDSYFFGNPPKFSINMDSSASKFRSTKRKTDEVKMDLAVAIPMATEVQAIDKTAFYGIGGLLLCNN</sequence>
<keyword evidence="5" id="KW-1185">Reference proteome</keyword>
<reference evidence="4" key="1">
    <citation type="submission" date="2023-02" db="EMBL/GenBank/DDBJ databases">
        <title>Genome of toxic invasive species Heracleum sosnowskyi carries increased number of genes despite the absence of recent whole-genome duplications.</title>
        <authorList>
            <person name="Schelkunov M."/>
            <person name="Shtratnikova V."/>
            <person name="Makarenko M."/>
            <person name="Klepikova A."/>
            <person name="Omelchenko D."/>
            <person name="Novikova G."/>
            <person name="Obukhova E."/>
            <person name="Bogdanov V."/>
            <person name="Penin A."/>
            <person name="Logacheva M."/>
        </authorList>
    </citation>
    <scope>NUCLEOTIDE SEQUENCE</scope>
    <source>
        <strain evidence="4">Hsosn_3</strain>
        <tissue evidence="4">Leaf</tissue>
    </source>
</reference>
<accession>A0AAD8JKJ7</accession>
<dbReference type="Proteomes" id="UP001237642">
    <property type="component" value="Unassembled WGS sequence"/>
</dbReference>
<gene>
    <name evidence="4" type="ORF">POM88_003926</name>
</gene>
<dbReference type="AlphaFoldDB" id="A0AAD8JKJ7"/>
<evidence type="ECO:0000256" key="2">
    <source>
        <dbReference type="ARBA" id="ARBA00022679"/>
    </source>
</evidence>
<reference evidence="4" key="2">
    <citation type="submission" date="2023-05" db="EMBL/GenBank/DDBJ databases">
        <authorList>
            <person name="Schelkunov M.I."/>
        </authorList>
    </citation>
    <scope>NUCLEOTIDE SEQUENCE</scope>
    <source>
        <strain evidence="4">Hsosn_3</strain>
        <tissue evidence="4">Leaf</tissue>
    </source>
</reference>